<dbReference type="RefSeq" id="WP_094252123.1">
    <property type="nucleotide sequence ID" value="NZ_JBHLXL010000001.1"/>
</dbReference>
<comment type="similarity">
    <text evidence="1 5">Belongs to the MreC family.</text>
</comment>
<protein>
    <recommendedName>
        <fullName evidence="2 5">Cell shape-determining protein MreC</fullName>
    </recommendedName>
    <alternativeName>
        <fullName evidence="4 5">Cell shape protein MreC</fullName>
    </alternativeName>
</protein>
<comment type="caution">
    <text evidence="8">The sequence shown here is derived from an EMBL/GenBank/DDBJ whole genome shotgun (WGS) entry which is preliminary data.</text>
</comment>
<feature type="domain" description="Rod shape-determining protein MreC beta-barrel core" evidence="7">
    <location>
        <begin position="123"/>
        <end position="273"/>
    </location>
</feature>
<evidence type="ECO:0000256" key="5">
    <source>
        <dbReference type="PIRNR" id="PIRNR038471"/>
    </source>
</evidence>
<dbReference type="InterPro" id="IPR055342">
    <property type="entry name" value="MreC_beta-barrel_core"/>
</dbReference>
<evidence type="ECO:0000256" key="2">
    <source>
        <dbReference type="ARBA" id="ARBA00013855"/>
    </source>
</evidence>
<evidence type="ECO:0000256" key="1">
    <source>
        <dbReference type="ARBA" id="ARBA00009369"/>
    </source>
</evidence>
<dbReference type="PANTHER" id="PTHR34138:SF1">
    <property type="entry name" value="CELL SHAPE-DETERMINING PROTEIN MREC"/>
    <property type="match status" value="1"/>
</dbReference>
<reference evidence="8 9" key="1">
    <citation type="submission" date="2017-07" db="EMBL/GenBank/DDBJ databases">
        <title>Fictibacillus sp. nov. GDSW-R2A3 Genome sequencing and assembly.</title>
        <authorList>
            <person name="Mayilraj S."/>
        </authorList>
    </citation>
    <scope>NUCLEOTIDE SEQUENCE [LARGE SCALE GENOMIC DNA]</scope>
    <source>
        <strain evidence="8 9">GDSW-R2A3</strain>
    </source>
</reference>
<evidence type="ECO:0000313" key="8">
    <source>
        <dbReference type="EMBL" id="OYD58069.1"/>
    </source>
</evidence>
<evidence type="ECO:0000256" key="3">
    <source>
        <dbReference type="ARBA" id="ARBA00022960"/>
    </source>
</evidence>
<dbReference type="InterPro" id="IPR007221">
    <property type="entry name" value="MreC"/>
</dbReference>
<evidence type="ECO:0000256" key="6">
    <source>
        <dbReference type="SAM" id="Coils"/>
    </source>
</evidence>
<gene>
    <name evidence="8" type="primary">mreC</name>
    <name evidence="8" type="ORF">CGZ90_09290</name>
</gene>
<dbReference type="PANTHER" id="PTHR34138">
    <property type="entry name" value="CELL SHAPE-DETERMINING PROTEIN MREC"/>
    <property type="match status" value="1"/>
</dbReference>
<accession>A0A235FA64</accession>
<dbReference type="Gene3D" id="2.40.10.350">
    <property type="entry name" value="Rod shape-determining protein MreC, domain 2"/>
    <property type="match status" value="1"/>
</dbReference>
<comment type="function">
    <text evidence="5">Involved in formation and maintenance of cell shape.</text>
</comment>
<dbReference type="NCBIfam" id="TIGR00219">
    <property type="entry name" value="mreC"/>
    <property type="match status" value="1"/>
</dbReference>
<keyword evidence="3 5" id="KW-0133">Cell shape</keyword>
<evidence type="ECO:0000313" key="9">
    <source>
        <dbReference type="Proteomes" id="UP000215059"/>
    </source>
</evidence>
<name>A0A235FA64_9BACL</name>
<keyword evidence="9" id="KW-1185">Reference proteome</keyword>
<dbReference type="GO" id="GO:0008360">
    <property type="term" value="P:regulation of cell shape"/>
    <property type="evidence" value="ECO:0007669"/>
    <property type="project" value="UniProtKB-KW"/>
</dbReference>
<dbReference type="Pfam" id="PF04085">
    <property type="entry name" value="MreC"/>
    <property type="match status" value="1"/>
</dbReference>
<dbReference type="EMBL" id="NOII01000002">
    <property type="protein sequence ID" value="OYD58069.1"/>
    <property type="molecule type" value="Genomic_DNA"/>
</dbReference>
<dbReference type="InterPro" id="IPR042177">
    <property type="entry name" value="Cell/Rod_1"/>
</dbReference>
<organism evidence="8 9">
    <name type="scientific">Fictibacillus aquaticus</name>
    <dbReference type="NCBI Taxonomy" id="2021314"/>
    <lineage>
        <taxon>Bacteria</taxon>
        <taxon>Bacillati</taxon>
        <taxon>Bacillota</taxon>
        <taxon>Bacilli</taxon>
        <taxon>Bacillales</taxon>
        <taxon>Fictibacillaceae</taxon>
        <taxon>Fictibacillus</taxon>
    </lineage>
</organism>
<proteinExistence type="inferred from homology"/>
<dbReference type="OrthoDB" id="9792313at2"/>
<dbReference type="AlphaFoldDB" id="A0A235FA64"/>
<sequence length="290" mass="33154">MPQFFSNKRLIILLASIIVLVAMIGFSMKQREELSWPEQFLKDTVGWTQSVFYKPANYIAGFFENVSEMKQIYHENKLLKARLDEYAQLSADYQELKDTNDTLKAQLDKQEDLTDYKIREASVIGRSPDSWNQFVFINKGSKDGIEPKMAVISPQGFIGKISKVSPFHSTVQLISDNDRTNRFSAIVQGNDRIFGTIEGYDSKKQKLMFKKIPMDAKIKKGQQVITSGLGEVFPRGLLIGEITEVEPDEVGLTQTAYLKPSANLFDLDHLMVLERKMETLDEDEFTKEEE</sequence>
<keyword evidence="6" id="KW-0175">Coiled coil</keyword>
<dbReference type="Proteomes" id="UP000215059">
    <property type="component" value="Unassembled WGS sequence"/>
</dbReference>
<dbReference type="Gene3D" id="2.40.10.340">
    <property type="entry name" value="Rod shape-determining protein MreC, domain 1"/>
    <property type="match status" value="1"/>
</dbReference>
<evidence type="ECO:0000256" key="4">
    <source>
        <dbReference type="ARBA" id="ARBA00032089"/>
    </source>
</evidence>
<feature type="coiled-coil region" evidence="6">
    <location>
        <begin position="79"/>
        <end position="113"/>
    </location>
</feature>
<evidence type="ECO:0000259" key="7">
    <source>
        <dbReference type="Pfam" id="PF04085"/>
    </source>
</evidence>
<dbReference type="PIRSF" id="PIRSF038471">
    <property type="entry name" value="MreC"/>
    <property type="match status" value="1"/>
</dbReference>
<dbReference type="InterPro" id="IPR042175">
    <property type="entry name" value="Cell/Rod_MreC_2"/>
</dbReference>
<dbReference type="GO" id="GO:0005886">
    <property type="term" value="C:plasma membrane"/>
    <property type="evidence" value="ECO:0007669"/>
    <property type="project" value="TreeGrafter"/>
</dbReference>
<dbReference type="Gene3D" id="1.20.5.490">
    <property type="entry name" value="Single helix bin"/>
    <property type="match status" value="1"/>
</dbReference>